<dbReference type="PANTHER" id="PTHR11875">
    <property type="entry name" value="TESTIS-SPECIFIC Y-ENCODED PROTEIN"/>
    <property type="match status" value="1"/>
</dbReference>
<proteinExistence type="inferred from homology"/>
<keyword evidence="2" id="KW-0175">Coiled coil</keyword>
<feature type="coiled-coil region" evidence="2">
    <location>
        <begin position="12"/>
        <end position="39"/>
    </location>
</feature>
<comment type="similarity">
    <text evidence="1">Belongs to the nucleosome assembly protein (NAP) family.</text>
</comment>
<evidence type="ECO:0008006" key="6">
    <source>
        <dbReference type="Google" id="ProtNLM"/>
    </source>
</evidence>
<dbReference type="AlphaFoldDB" id="A0A8J5QI79"/>
<evidence type="ECO:0000256" key="1">
    <source>
        <dbReference type="RuleBase" id="RU003876"/>
    </source>
</evidence>
<dbReference type="OrthoDB" id="19419at2759"/>
<feature type="compositionally biased region" description="Acidic residues" evidence="3">
    <location>
        <begin position="227"/>
        <end position="250"/>
    </location>
</feature>
<dbReference type="Proteomes" id="UP000694255">
    <property type="component" value="Unassembled WGS sequence"/>
</dbReference>
<dbReference type="Pfam" id="PF00956">
    <property type="entry name" value="NAP"/>
    <property type="match status" value="1"/>
</dbReference>
<gene>
    <name evidence="4" type="ORF">J8A68_004869</name>
</gene>
<evidence type="ECO:0000256" key="3">
    <source>
        <dbReference type="SAM" id="MobiDB-lite"/>
    </source>
</evidence>
<dbReference type="RefSeq" id="XP_049261834.1">
    <property type="nucleotide sequence ID" value="XM_049408873.1"/>
</dbReference>
<reference evidence="4 5" key="1">
    <citation type="journal article" date="2021" name="DNA Res.">
        <title>Genome analysis of Candida subhashii reveals its hybrid nature and dual mitochondrial genome conformations.</title>
        <authorList>
            <person name="Mixao V."/>
            <person name="Hegedusova E."/>
            <person name="Saus E."/>
            <person name="Pryszcz L.P."/>
            <person name="Cillingova A."/>
            <person name="Nosek J."/>
            <person name="Gabaldon T."/>
        </authorList>
    </citation>
    <scope>NUCLEOTIDE SEQUENCE [LARGE SCALE GENOMIC DNA]</scope>
    <source>
        <strain evidence="4 5">CBS 10753</strain>
    </source>
</reference>
<dbReference type="EMBL" id="JAGSYN010000216">
    <property type="protein sequence ID" value="KAG7661601.1"/>
    <property type="molecule type" value="Genomic_DNA"/>
</dbReference>
<dbReference type="InterPro" id="IPR002164">
    <property type="entry name" value="NAP_family"/>
</dbReference>
<keyword evidence="5" id="KW-1185">Reference proteome</keyword>
<accession>A0A8J5QI79</accession>
<protein>
    <recommendedName>
        <fullName evidence="6">Vacuolar protein sorting-associated protein 75</fullName>
    </recommendedName>
</protein>
<evidence type="ECO:0000313" key="5">
    <source>
        <dbReference type="Proteomes" id="UP000694255"/>
    </source>
</evidence>
<organism evidence="4 5">
    <name type="scientific">[Candida] subhashii</name>
    <dbReference type="NCBI Taxonomy" id="561895"/>
    <lineage>
        <taxon>Eukaryota</taxon>
        <taxon>Fungi</taxon>
        <taxon>Dikarya</taxon>
        <taxon>Ascomycota</taxon>
        <taxon>Saccharomycotina</taxon>
        <taxon>Pichiomycetes</taxon>
        <taxon>Debaryomycetaceae</taxon>
        <taxon>Spathaspora</taxon>
    </lineage>
</organism>
<comment type="caution">
    <text evidence="4">The sequence shown here is derived from an EMBL/GenBank/DDBJ whole genome shotgun (WGS) entry which is preliminary data.</text>
</comment>
<name>A0A8J5QI79_9ASCO</name>
<evidence type="ECO:0000313" key="4">
    <source>
        <dbReference type="EMBL" id="KAG7661601.1"/>
    </source>
</evidence>
<dbReference type="GO" id="GO:0005634">
    <property type="term" value="C:nucleus"/>
    <property type="evidence" value="ECO:0007669"/>
    <property type="project" value="InterPro"/>
</dbReference>
<dbReference type="GO" id="GO:0006334">
    <property type="term" value="P:nucleosome assembly"/>
    <property type="evidence" value="ECO:0007669"/>
    <property type="project" value="InterPro"/>
</dbReference>
<dbReference type="GeneID" id="73471669"/>
<sequence length="272" mass="32165">MSEEQDESSKRLQSSLDKLANWENQMSEIERDAEIYRIKATQKMYEERRKILKTIPKFWYIILAENDDFADYVSVEDLKYLEYIEDIYVYYPVVDDSANHYKDFSITISFGENELVPKQEVTKHFKVVMKDGEERLVSEPVEFQWPEELKNINPNLIKDENKGKPLSKEDKKNYRLGMKSFFSWFNWTGEKPGKEFRNGEDLANLIVDDLYLNALKYYILALTIDDGDDDDQEEEDSSEGEELDLSEDEDNTKKRSLDEDDDTQKNTNKKSK</sequence>
<evidence type="ECO:0000256" key="2">
    <source>
        <dbReference type="SAM" id="Coils"/>
    </source>
</evidence>
<feature type="region of interest" description="Disordered" evidence="3">
    <location>
        <begin position="227"/>
        <end position="272"/>
    </location>
</feature>